<organism evidence="3 4">
    <name type="scientific">Henriciella barbarensis</name>
    <dbReference type="NCBI Taxonomy" id="86342"/>
    <lineage>
        <taxon>Bacteria</taxon>
        <taxon>Pseudomonadati</taxon>
        <taxon>Pseudomonadota</taxon>
        <taxon>Alphaproteobacteria</taxon>
        <taxon>Hyphomonadales</taxon>
        <taxon>Hyphomonadaceae</taxon>
        <taxon>Henriciella</taxon>
    </lineage>
</organism>
<accession>A0A399R1P2</accession>
<sequence length="114" mass="12575">MATLTLYGLKNCDTCKKAMSALDADGHEVTLVDIRADADLQEKVPLWLEAVGPDKLVNKRSTTWRGLSTEEKSEVEQGKAEELLVQNPTLIKRPVIETGADVYVGWTSDVQALF</sequence>
<proteinExistence type="inferred from homology"/>
<dbReference type="AlphaFoldDB" id="A0A399R1P2"/>
<comment type="similarity">
    <text evidence="1 2">Belongs to the ArsC family.</text>
</comment>
<dbReference type="RefSeq" id="WP_119379593.1">
    <property type="nucleotide sequence ID" value="NZ_QWGB01000005.1"/>
</dbReference>
<evidence type="ECO:0000313" key="3">
    <source>
        <dbReference type="EMBL" id="RIJ24404.1"/>
    </source>
</evidence>
<gene>
    <name evidence="3" type="ORF">D1224_09255</name>
</gene>
<dbReference type="EMBL" id="QWGB01000005">
    <property type="protein sequence ID" value="RIJ24404.1"/>
    <property type="molecule type" value="Genomic_DNA"/>
</dbReference>
<keyword evidence="4" id="KW-1185">Reference proteome</keyword>
<name>A0A399R1P2_9PROT</name>
<dbReference type="SUPFAM" id="SSF52833">
    <property type="entry name" value="Thioredoxin-like"/>
    <property type="match status" value="1"/>
</dbReference>
<dbReference type="PANTHER" id="PTHR30041:SF8">
    <property type="entry name" value="PROTEIN YFFB"/>
    <property type="match status" value="1"/>
</dbReference>
<evidence type="ECO:0000313" key="4">
    <source>
        <dbReference type="Proteomes" id="UP000265431"/>
    </source>
</evidence>
<dbReference type="Gene3D" id="3.40.30.10">
    <property type="entry name" value="Glutaredoxin"/>
    <property type="match status" value="1"/>
</dbReference>
<protein>
    <submittedName>
        <fullName evidence="3">ArsC family transcriptional regulator</fullName>
    </submittedName>
</protein>
<dbReference type="InterPro" id="IPR036249">
    <property type="entry name" value="Thioredoxin-like_sf"/>
</dbReference>
<evidence type="ECO:0000256" key="2">
    <source>
        <dbReference type="PROSITE-ProRule" id="PRU01282"/>
    </source>
</evidence>
<dbReference type="InterPro" id="IPR006660">
    <property type="entry name" value="Arsenate_reductase-like"/>
</dbReference>
<evidence type="ECO:0000256" key="1">
    <source>
        <dbReference type="ARBA" id="ARBA00007198"/>
    </source>
</evidence>
<dbReference type="PANTHER" id="PTHR30041">
    <property type="entry name" value="ARSENATE REDUCTASE"/>
    <property type="match status" value="1"/>
</dbReference>
<reference evidence="3 4" key="1">
    <citation type="submission" date="2018-08" db="EMBL/GenBank/DDBJ databases">
        <title>Henriciella mobilis sp. nov., isolated from seawater.</title>
        <authorList>
            <person name="Cheng H."/>
            <person name="Wu Y.-H."/>
            <person name="Xu X.-W."/>
            <person name="Guo L.-L."/>
        </authorList>
    </citation>
    <scope>NUCLEOTIDE SEQUENCE [LARGE SCALE GENOMIC DNA]</scope>
    <source>
        <strain evidence="3 4">CCUG66934</strain>
    </source>
</reference>
<comment type="caution">
    <text evidence="3">The sequence shown here is derived from an EMBL/GenBank/DDBJ whole genome shotgun (WGS) entry which is preliminary data.</text>
</comment>
<dbReference type="PROSITE" id="PS51353">
    <property type="entry name" value="ARSC"/>
    <property type="match status" value="1"/>
</dbReference>
<dbReference type="OrthoDB" id="9803749at2"/>
<dbReference type="Proteomes" id="UP000265431">
    <property type="component" value="Unassembled WGS sequence"/>
</dbReference>
<dbReference type="Pfam" id="PF03960">
    <property type="entry name" value="ArsC"/>
    <property type="match status" value="1"/>
</dbReference>